<dbReference type="InterPro" id="IPR011979">
    <property type="entry name" value="Antitox_Xre"/>
</dbReference>
<gene>
    <name evidence="3" type="ORF">ACERLL_09220</name>
</gene>
<dbReference type="Pfam" id="PF09722">
    <property type="entry name" value="Xre_MbcA_ParS_C"/>
    <property type="match status" value="1"/>
</dbReference>
<reference evidence="3 4" key="1">
    <citation type="submission" date="2024-08" db="EMBL/GenBank/DDBJ databases">
        <title>Whole-genome sequencing of halo(alkali)philic microorganisms from hypersaline lakes.</title>
        <authorList>
            <person name="Sorokin D.Y."/>
            <person name="Merkel A.Y."/>
            <person name="Messina E."/>
            <person name="Yakimov M."/>
        </authorList>
    </citation>
    <scope>NUCLEOTIDE SEQUENCE [LARGE SCALE GENOMIC DNA]</scope>
    <source>
        <strain evidence="3 4">Cl-TMA</strain>
    </source>
</reference>
<dbReference type="Pfam" id="PF20432">
    <property type="entry name" value="Xre-like-HTH"/>
    <property type="match status" value="1"/>
</dbReference>
<dbReference type="InterPro" id="IPR024467">
    <property type="entry name" value="Xre/MbcA/ParS-like_toxin-bd"/>
</dbReference>
<dbReference type="NCBIfam" id="TIGR02293">
    <property type="entry name" value="TAS_TIGR02293"/>
    <property type="match status" value="1"/>
</dbReference>
<dbReference type="InterPro" id="IPR046847">
    <property type="entry name" value="Xre-like_HTH"/>
</dbReference>
<name>A0ABV4TWN9_9GAMM</name>
<keyword evidence="4" id="KW-1185">Reference proteome</keyword>
<dbReference type="EMBL" id="JBGUAW010000005">
    <property type="protein sequence ID" value="MFA9461004.1"/>
    <property type="molecule type" value="Genomic_DNA"/>
</dbReference>
<evidence type="ECO:0000259" key="2">
    <source>
        <dbReference type="Pfam" id="PF20432"/>
    </source>
</evidence>
<evidence type="ECO:0000313" key="3">
    <source>
        <dbReference type="EMBL" id="MFA9461004.1"/>
    </source>
</evidence>
<accession>A0ABV4TWN9</accession>
<protein>
    <submittedName>
        <fullName evidence="3">Antitoxin Xre/MbcA/ParS toxin-binding domain-containing protein</fullName>
    </submittedName>
</protein>
<sequence>MESIRESAMELLGAGPAQVRTSLAVVERLHQGLRWTRAQQLMELGRFSKKELASLLGESESTLRRRLRSEEDMDLVVSDRAYRVARVLVLARDLFDGDSNKIHSWLHRPQPGLGERRPIDVMDTSEGAQEVERLLIRVLDGGIA</sequence>
<feature type="domain" description="Antitoxin Xre/MbcA/ParS-like toxin-binding" evidence="1">
    <location>
        <begin position="91"/>
        <end position="138"/>
    </location>
</feature>
<proteinExistence type="predicted"/>
<feature type="domain" description="Antitoxin Xre-like helix-turn-helix" evidence="2">
    <location>
        <begin position="26"/>
        <end position="86"/>
    </location>
</feature>
<comment type="caution">
    <text evidence="3">The sequence shown here is derived from an EMBL/GenBank/DDBJ whole genome shotgun (WGS) entry which is preliminary data.</text>
</comment>
<dbReference type="Proteomes" id="UP001575181">
    <property type="component" value="Unassembled WGS sequence"/>
</dbReference>
<evidence type="ECO:0000259" key="1">
    <source>
        <dbReference type="Pfam" id="PF09722"/>
    </source>
</evidence>
<evidence type="ECO:0000313" key="4">
    <source>
        <dbReference type="Proteomes" id="UP001575181"/>
    </source>
</evidence>
<dbReference type="RefSeq" id="WP_373655783.1">
    <property type="nucleotide sequence ID" value="NZ_JBGUAW010000005.1"/>
</dbReference>
<organism evidence="3 4">
    <name type="scientific">Thiohalorhabdus methylotrophus</name>
    <dbReference type="NCBI Taxonomy" id="3242694"/>
    <lineage>
        <taxon>Bacteria</taxon>
        <taxon>Pseudomonadati</taxon>
        <taxon>Pseudomonadota</taxon>
        <taxon>Gammaproteobacteria</taxon>
        <taxon>Thiohalorhabdales</taxon>
        <taxon>Thiohalorhabdaceae</taxon>
        <taxon>Thiohalorhabdus</taxon>
    </lineage>
</organism>